<gene>
    <name evidence="9" type="ORF">INT43_001217</name>
</gene>
<evidence type="ECO:0000313" key="9">
    <source>
        <dbReference type="EMBL" id="KAG2175570.1"/>
    </source>
</evidence>
<dbReference type="GO" id="GO:0005739">
    <property type="term" value="C:mitochondrion"/>
    <property type="evidence" value="ECO:0007669"/>
    <property type="project" value="TreeGrafter"/>
</dbReference>
<dbReference type="GO" id="GO:0160107">
    <property type="term" value="F:tRNA (adenine(58)-N1)-methyltransferase activity"/>
    <property type="evidence" value="ECO:0007669"/>
    <property type="project" value="UniProtKB-EC"/>
</dbReference>
<dbReference type="PANTHER" id="PTHR12133">
    <property type="entry name" value="TRNA (ADENINE(58)-N(1))-METHYLTRANSFERASE"/>
    <property type="match status" value="1"/>
</dbReference>
<evidence type="ECO:0000256" key="6">
    <source>
        <dbReference type="ARBA" id="ARBA00022694"/>
    </source>
</evidence>
<dbReference type="PROSITE" id="PS51620">
    <property type="entry name" value="SAM_TRM61"/>
    <property type="match status" value="1"/>
</dbReference>
<proteinExistence type="predicted"/>
<comment type="caution">
    <text evidence="9">The sequence shown here is derived from an EMBL/GenBank/DDBJ whole genome shotgun (WGS) entry which is preliminary data.</text>
</comment>
<dbReference type="OrthoDB" id="5585464at2759"/>
<protein>
    <recommendedName>
        <fullName evidence="2">tRNA (adenine(58)-N(1))-methyltransferase catalytic subunit TRM61</fullName>
        <ecNumber evidence="1">2.1.1.220</ecNumber>
    </recommendedName>
    <alternativeName>
        <fullName evidence="7">tRNA(m1A58)-methyltransferase subunit TRM61</fullName>
    </alternativeName>
</protein>
<dbReference type="InterPro" id="IPR049470">
    <property type="entry name" value="TRM61_C"/>
</dbReference>
<dbReference type="Proteomes" id="UP000654370">
    <property type="component" value="Unassembled WGS sequence"/>
</dbReference>
<evidence type="ECO:0000256" key="5">
    <source>
        <dbReference type="ARBA" id="ARBA00022691"/>
    </source>
</evidence>
<dbReference type="SUPFAM" id="SSF53335">
    <property type="entry name" value="S-adenosyl-L-methionine-dependent methyltransferases"/>
    <property type="match status" value="1"/>
</dbReference>
<dbReference type="InterPro" id="IPR029063">
    <property type="entry name" value="SAM-dependent_MTases_sf"/>
</dbReference>
<evidence type="ECO:0000256" key="2">
    <source>
        <dbReference type="ARBA" id="ARBA00015963"/>
    </source>
</evidence>
<dbReference type="GO" id="GO:0031515">
    <property type="term" value="C:tRNA (m1A) methyltransferase complex"/>
    <property type="evidence" value="ECO:0007669"/>
    <property type="project" value="InterPro"/>
</dbReference>
<evidence type="ECO:0000256" key="3">
    <source>
        <dbReference type="ARBA" id="ARBA00022603"/>
    </source>
</evidence>
<keyword evidence="3" id="KW-0489">Methyltransferase</keyword>
<dbReference type="PANTHER" id="PTHR12133:SF1">
    <property type="entry name" value="TRNA (ADENINE(58)-N(1))-METHYLTRANSFERASE, MITOCHONDRIAL"/>
    <property type="match status" value="1"/>
</dbReference>
<keyword evidence="4" id="KW-0808">Transferase</keyword>
<keyword evidence="6" id="KW-0819">tRNA processing</keyword>
<organism evidence="9 10">
    <name type="scientific">Mortierella isabellina</name>
    <name type="common">Filamentous fungus</name>
    <name type="synonym">Umbelopsis isabellina</name>
    <dbReference type="NCBI Taxonomy" id="91625"/>
    <lineage>
        <taxon>Eukaryota</taxon>
        <taxon>Fungi</taxon>
        <taxon>Fungi incertae sedis</taxon>
        <taxon>Mucoromycota</taxon>
        <taxon>Mucoromycotina</taxon>
        <taxon>Umbelopsidomycetes</taxon>
        <taxon>Umbelopsidales</taxon>
        <taxon>Umbelopsidaceae</taxon>
        <taxon>Umbelopsis</taxon>
    </lineage>
</organism>
<evidence type="ECO:0000256" key="1">
    <source>
        <dbReference type="ARBA" id="ARBA00012796"/>
    </source>
</evidence>
<evidence type="ECO:0000259" key="8">
    <source>
        <dbReference type="Pfam" id="PF08704"/>
    </source>
</evidence>
<dbReference type="InterPro" id="IPR014816">
    <property type="entry name" value="tRNA_MeTrfase_Gcd14"/>
</dbReference>
<dbReference type="GO" id="GO:0030488">
    <property type="term" value="P:tRNA methylation"/>
    <property type="evidence" value="ECO:0007669"/>
    <property type="project" value="InterPro"/>
</dbReference>
<dbReference type="EMBL" id="JAEPQZ010000011">
    <property type="protein sequence ID" value="KAG2175570.1"/>
    <property type="molecule type" value="Genomic_DNA"/>
</dbReference>
<keyword evidence="10" id="KW-1185">Reference proteome</keyword>
<reference evidence="9" key="1">
    <citation type="submission" date="2020-12" db="EMBL/GenBank/DDBJ databases">
        <title>Metabolic potential, ecology and presence of endohyphal bacteria is reflected in genomic diversity of Mucoromycotina.</title>
        <authorList>
            <person name="Muszewska A."/>
            <person name="Okrasinska A."/>
            <person name="Steczkiewicz K."/>
            <person name="Drgas O."/>
            <person name="Orlowska M."/>
            <person name="Perlinska-Lenart U."/>
            <person name="Aleksandrzak-Piekarczyk T."/>
            <person name="Szatraj K."/>
            <person name="Zielenkiewicz U."/>
            <person name="Pilsyk S."/>
            <person name="Malc E."/>
            <person name="Mieczkowski P."/>
            <person name="Kruszewska J.S."/>
            <person name="Biernat P."/>
            <person name="Pawlowska J."/>
        </authorList>
    </citation>
    <scope>NUCLEOTIDE SEQUENCE</scope>
    <source>
        <strain evidence="9">WA0000067209</strain>
    </source>
</reference>
<evidence type="ECO:0000256" key="4">
    <source>
        <dbReference type="ARBA" id="ARBA00022679"/>
    </source>
</evidence>
<evidence type="ECO:0000256" key="7">
    <source>
        <dbReference type="ARBA" id="ARBA00033309"/>
    </source>
</evidence>
<evidence type="ECO:0000313" key="10">
    <source>
        <dbReference type="Proteomes" id="UP000654370"/>
    </source>
</evidence>
<dbReference type="AlphaFoldDB" id="A0A8H7PKT6"/>
<accession>A0A8H7PKT6</accession>
<dbReference type="Gene3D" id="3.40.50.150">
    <property type="entry name" value="Vaccinia Virus protein VP39"/>
    <property type="match status" value="1"/>
</dbReference>
<keyword evidence="5" id="KW-0949">S-adenosyl-L-methionine</keyword>
<name>A0A8H7PKT6_MORIS</name>
<dbReference type="Pfam" id="PF08704">
    <property type="entry name" value="GCD14"/>
    <property type="match status" value="1"/>
</dbReference>
<feature type="domain" description="tRNA (adenine(58)-N(1))-methyltransferase catalytic subunit TRM61 C-terminal" evidence="8">
    <location>
        <begin position="97"/>
        <end position="294"/>
    </location>
</feature>
<sequence length="334" mass="37787">MSLRFSKIWLHTKCKQRLYSTRPSSFELNDYCILRDRRKGQKYFVGPLQAEGKLFISKGVVNHSDIISRLPRSVIYTHNEAASLTVHFPTLDDYVLNVRRACTPIYPKDAATIVQFLDLERGDKVLEAGTGNGSLTLYLARAIAGSKRIDLPSAEVPQGRIDTFDIREPHSRQAKLNVTGFARGSYRDTVNFHIGKLSETLQTVLSDEIGGDYYDGAVLDMPEPHHELEMVVKYLKNDRFLVCYLPNITQVVDLLRHIKLNNVPLAMDDCVDVQIQEWEVRGTIIRGTSDQTAQANNLATNPAAWVCRPKNFDVKGHTAYLVKLRKVINIDPMS</sequence>
<dbReference type="EC" id="2.1.1.220" evidence="1"/>